<dbReference type="InterPro" id="IPR002938">
    <property type="entry name" value="FAD-bd"/>
</dbReference>
<dbReference type="Gene3D" id="3.50.50.60">
    <property type="entry name" value="FAD/NAD(P)-binding domain"/>
    <property type="match status" value="1"/>
</dbReference>
<keyword evidence="4" id="KW-0472">Membrane</keyword>
<keyword evidence="4" id="KW-0812">Transmembrane</keyword>
<keyword evidence="3" id="KW-0560">Oxidoreductase</keyword>
<dbReference type="PANTHER" id="PTHR46865">
    <property type="entry name" value="OXIDOREDUCTASE-RELATED"/>
    <property type="match status" value="1"/>
</dbReference>
<reference evidence="6" key="1">
    <citation type="journal article" date="2020" name="Stud. Mycol.">
        <title>101 Dothideomycetes genomes: a test case for predicting lifestyles and emergence of pathogens.</title>
        <authorList>
            <person name="Haridas S."/>
            <person name="Albert R."/>
            <person name="Binder M."/>
            <person name="Bloem J."/>
            <person name="Labutti K."/>
            <person name="Salamov A."/>
            <person name="Andreopoulos B."/>
            <person name="Baker S."/>
            <person name="Barry K."/>
            <person name="Bills G."/>
            <person name="Bluhm B."/>
            <person name="Cannon C."/>
            <person name="Castanera R."/>
            <person name="Culley D."/>
            <person name="Daum C."/>
            <person name="Ezra D."/>
            <person name="Gonzalez J."/>
            <person name="Henrissat B."/>
            <person name="Kuo A."/>
            <person name="Liang C."/>
            <person name="Lipzen A."/>
            <person name="Lutzoni F."/>
            <person name="Magnuson J."/>
            <person name="Mondo S."/>
            <person name="Nolan M."/>
            <person name="Ohm R."/>
            <person name="Pangilinan J."/>
            <person name="Park H.-J."/>
            <person name="Ramirez L."/>
            <person name="Alfaro M."/>
            <person name="Sun H."/>
            <person name="Tritt A."/>
            <person name="Yoshinaga Y."/>
            <person name="Zwiers L.-H."/>
            <person name="Turgeon B."/>
            <person name="Goodwin S."/>
            <person name="Spatafora J."/>
            <person name="Crous P."/>
            <person name="Grigoriev I."/>
        </authorList>
    </citation>
    <scope>NUCLEOTIDE SEQUENCE</scope>
    <source>
        <strain evidence="6">CBS 125425</strain>
    </source>
</reference>
<proteinExistence type="predicted"/>
<organism evidence="6 7">
    <name type="scientific">Polyplosphaeria fusca</name>
    <dbReference type="NCBI Taxonomy" id="682080"/>
    <lineage>
        <taxon>Eukaryota</taxon>
        <taxon>Fungi</taxon>
        <taxon>Dikarya</taxon>
        <taxon>Ascomycota</taxon>
        <taxon>Pezizomycotina</taxon>
        <taxon>Dothideomycetes</taxon>
        <taxon>Pleosporomycetidae</taxon>
        <taxon>Pleosporales</taxon>
        <taxon>Tetraplosphaeriaceae</taxon>
        <taxon>Polyplosphaeria</taxon>
    </lineage>
</organism>
<dbReference type="GO" id="GO:0071949">
    <property type="term" value="F:FAD binding"/>
    <property type="evidence" value="ECO:0007669"/>
    <property type="project" value="InterPro"/>
</dbReference>
<dbReference type="PANTHER" id="PTHR46865:SF2">
    <property type="entry name" value="MONOOXYGENASE"/>
    <property type="match status" value="1"/>
</dbReference>
<keyword evidence="1" id="KW-0285">Flavoprotein</keyword>
<feature type="transmembrane region" description="Helical" evidence="4">
    <location>
        <begin position="365"/>
        <end position="387"/>
    </location>
</feature>
<keyword evidence="7" id="KW-1185">Reference proteome</keyword>
<keyword evidence="4" id="KW-1133">Transmembrane helix</keyword>
<name>A0A9P4QT69_9PLEO</name>
<dbReference type="EMBL" id="ML996180">
    <property type="protein sequence ID" value="KAF2732234.1"/>
    <property type="molecule type" value="Genomic_DNA"/>
</dbReference>
<dbReference type="InterPro" id="IPR036188">
    <property type="entry name" value="FAD/NAD-bd_sf"/>
</dbReference>
<dbReference type="PRINTS" id="PR00420">
    <property type="entry name" value="RNGMNOXGNASE"/>
</dbReference>
<dbReference type="Pfam" id="PF01494">
    <property type="entry name" value="FAD_binding_3"/>
    <property type="match status" value="1"/>
</dbReference>
<accession>A0A9P4QT69</accession>
<evidence type="ECO:0000313" key="7">
    <source>
        <dbReference type="Proteomes" id="UP000799444"/>
    </source>
</evidence>
<dbReference type="OrthoDB" id="655030at2759"/>
<protein>
    <submittedName>
        <fullName evidence="6">FAD/NAD(P)-binding domain-containing protein</fullName>
    </submittedName>
</protein>
<evidence type="ECO:0000256" key="3">
    <source>
        <dbReference type="ARBA" id="ARBA00023002"/>
    </source>
</evidence>
<keyword evidence="2" id="KW-0274">FAD</keyword>
<comment type="caution">
    <text evidence="6">The sequence shown here is derived from an EMBL/GenBank/DDBJ whole genome shotgun (WGS) entry which is preliminary data.</text>
</comment>
<sequence length="414" mass="46833">MPPLKVLIVGGGCAGPCLAFWLARSGHEVTVVERFPALRASGAQVDIRAQGIQVLKRMGLMDAVRRELVDEAGVSLVDDDNKSWATFMANKTGKGAQSATSEYEIMRGDLVNIFHAATKNSVRYIFGRSVEDFEQDESGVTVRLSDKTTARYDLLVGADGQGSRIRKAMLPSDAPDPVRHLGLYMAYWFLPRGGDDSNMRKMYHLPGSRMIMRRTHSPAESHVYFALKDDSPELRSLPKRTIDSQKHFWAAKFSGGRWETQRFIDSMHDTSNFYCQEIVQVRIETWSKDRVVLLGDAAHCPSPLTAMGTTGAITAAYVLAGELNRHSHDIPLALRNYEKTLRPFIDEIQKMNGFFWRIFYPRTKWGVFILHCFVGFLSFFKIPYLFARFSREERGGWVLPMYDEVDKSVPEAKA</sequence>
<feature type="domain" description="FAD-binding" evidence="5">
    <location>
        <begin position="5"/>
        <end position="324"/>
    </location>
</feature>
<evidence type="ECO:0000259" key="5">
    <source>
        <dbReference type="Pfam" id="PF01494"/>
    </source>
</evidence>
<evidence type="ECO:0000256" key="1">
    <source>
        <dbReference type="ARBA" id="ARBA00022630"/>
    </source>
</evidence>
<dbReference type="InterPro" id="IPR051704">
    <property type="entry name" value="FAD_aromatic-hydroxylase"/>
</dbReference>
<evidence type="ECO:0000313" key="6">
    <source>
        <dbReference type="EMBL" id="KAF2732234.1"/>
    </source>
</evidence>
<evidence type="ECO:0000256" key="4">
    <source>
        <dbReference type="SAM" id="Phobius"/>
    </source>
</evidence>
<dbReference type="Gene3D" id="3.30.9.10">
    <property type="entry name" value="D-Amino Acid Oxidase, subunit A, domain 2"/>
    <property type="match status" value="1"/>
</dbReference>
<evidence type="ECO:0000256" key="2">
    <source>
        <dbReference type="ARBA" id="ARBA00022827"/>
    </source>
</evidence>
<dbReference type="Proteomes" id="UP000799444">
    <property type="component" value="Unassembled WGS sequence"/>
</dbReference>
<dbReference type="SUPFAM" id="SSF51905">
    <property type="entry name" value="FAD/NAD(P)-binding domain"/>
    <property type="match status" value="1"/>
</dbReference>
<dbReference type="GO" id="GO:0016491">
    <property type="term" value="F:oxidoreductase activity"/>
    <property type="evidence" value="ECO:0007669"/>
    <property type="project" value="UniProtKB-KW"/>
</dbReference>
<gene>
    <name evidence="6" type="ORF">EJ04DRAFT_340665</name>
</gene>
<dbReference type="AlphaFoldDB" id="A0A9P4QT69"/>